<dbReference type="InterPro" id="IPR052908">
    <property type="entry name" value="AP-4-A_phosphorylase"/>
</dbReference>
<dbReference type="AlphaFoldDB" id="A0A1H9RCT2"/>
<reference evidence="6" key="1">
    <citation type="submission" date="2016-10" db="EMBL/GenBank/DDBJ databases">
        <authorList>
            <person name="de Groot N.N."/>
        </authorList>
    </citation>
    <scope>NUCLEOTIDE SEQUENCE [LARGE SCALE GENOMIC DNA]</scope>
    <source>
        <strain evidence="6">10nlg</strain>
    </source>
</reference>
<dbReference type="SUPFAM" id="SSF54197">
    <property type="entry name" value="HIT-like"/>
    <property type="match status" value="1"/>
</dbReference>
<evidence type="ECO:0000313" key="6">
    <source>
        <dbReference type="Proteomes" id="UP000199318"/>
    </source>
</evidence>
<dbReference type="InterPro" id="IPR001310">
    <property type="entry name" value="Histidine_triad_HIT"/>
</dbReference>
<dbReference type="Pfam" id="PF01230">
    <property type="entry name" value="HIT"/>
    <property type="match status" value="1"/>
</dbReference>
<protein>
    <submittedName>
        <fullName evidence="5">Diadenosine tetraphosphate (Ap4A) hydrolase</fullName>
    </submittedName>
</protein>
<name>A0A1H9RCT2_9BACI</name>
<keyword evidence="6" id="KW-1185">Reference proteome</keyword>
<comment type="caution">
    <text evidence="5">The sequence shown here is derived from an EMBL/GenBank/DDBJ whole genome shotgun (WGS) entry which is preliminary data.</text>
</comment>
<dbReference type="OrthoDB" id="9784774at2"/>
<evidence type="ECO:0000259" key="4">
    <source>
        <dbReference type="PROSITE" id="PS51084"/>
    </source>
</evidence>
<evidence type="ECO:0000313" key="5">
    <source>
        <dbReference type="EMBL" id="SER70355.1"/>
    </source>
</evidence>
<dbReference type="GO" id="GO:0016787">
    <property type="term" value="F:hydrolase activity"/>
    <property type="evidence" value="ECO:0007669"/>
    <property type="project" value="UniProtKB-KW"/>
</dbReference>
<evidence type="ECO:0000256" key="2">
    <source>
        <dbReference type="PIRSR" id="PIRSR601310-3"/>
    </source>
</evidence>
<dbReference type="PRINTS" id="PR00332">
    <property type="entry name" value="HISTRIAD"/>
</dbReference>
<organism evidence="5 6">
    <name type="scientific">Salisediminibacterium halotolerans</name>
    <dbReference type="NCBI Taxonomy" id="517425"/>
    <lineage>
        <taxon>Bacteria</taxon>
        <taxon>Bacillati</taxon>
        <taxon>Bacillota</taxon>
        <taxon>Bacilli</taxon>
        <taxon>Bacillales</taxon>
        <taxon>Bacillaceae</taxon>
        <taxon>Salisediminibacterium</taxon>
    </lineage>
</organism>
<gene>
    <name evidence="5" type="ORF">SAMN05444126_10497</name>
</gene>
<dbReference type="RefSeq" id="WP_093072124.1">
    <property type="nucleotide sequence ID" value="NZ_FOGV01000004.1"/>
</dbReference>
<dbReference type="InterPro" id="IPR036265">
    <property type="entry name" value="HIT-like_sf"/>
</dbReference>
<dbReference type="STRING" id="1464123.SAMN05444126_10497"/>
<feature type="active site" description="Tele-AMP-histidine intermediate" evidence="1">
    <location>
        <position position="95"/>
    </location>
</feature>
<feature type="short sequence motif" description="Histidine triad motif" evidence="2 3">
    <location>
        <begin position="93"/>
        <end position="97"/>
    </location>
</feature>
<accession>A0A1H9RCT2</accession>
<feature type="domain" description="HIT" evidence="4">
    <location>
        <begin position="1"/>
        <end position="108"/>
    </location>
</feature>
<dbReference type="PROSITE" id="PS00892">
    <property type="entry name" value="HIT_1"/>
    <property type="match status" value="1"/>
</dbReference>
<dbReference type="InterPro" id="IPR011146">
    <property type="entry name" value="HIT-like"/>
</dbReference>
<keyword evidence="5" id="KW-0378">Hydrolase</keyword>
<dbReference type="PANTHER" id="PTHR42997">
    <property type="entry name" value="HIT FAMILY HYDROLASE"/>
    <property type="match status" value="1"/>
</dbReference>
<dbReference type="EMBL" id="FOGV01000004">
    <property type="protein sequence ID" value="SER70355.1"/>
    <property type="molecule type" value="Genomic_DNA"/>
</dbReference>
<sequence>MNSQYCPFCSDIEVIAENEKAFAVYDKYPVNPGHVLIIPKRHVTDYFETTPAEKEAMHELLEQLRLRLSAEKSPDAFNVGINCGLAAGQTIFHVHMHLIPRYEGDVEDPSGGVRGVIPERQKY</sequence>
<dbReference type="InterPro" id="IPR019808">
    <property type="entry name" value="Histidine_triad_CS"/>
</dbReference>
<dbReference type="Gene3D" id="3.30.428.10">
    <property type="entry name" value="HIT-like"/>
    <property type="match status" value="1"/>
</dbReference>
<evidence type="ECO:0000256" key="3">
    <source>
        <dbReference type="PROSITE-ProRule" id="PRU00464"/>
    </source>
</evidence>
<proteinExistence type="predicted"/>
<evidence type="ECO:0000256" key="1">
    <source>
        <dbReference type="PIRSR" id="PIRSR601310-1"/>
    </source>
</evidence>
<dbReference type="Proteomes" id="UP000199318">
    <property type="component" value="Unassembled WGS sequence"/>
</dbReference>
<dbReference type="PANTHER" id="PTHR42997:SF1">
    <property type="entry name" value="AP-4-A PHOSPHORYLASE"/>
    <property type="match status" value="1"/>
</dbReference>
<dbReference type="PROSITE" id="PS51084">
    <property type="entry name" value="HIT_2"/>
    <property type="match status" value="1"/>
</dbReference>